<sequence>MKLKKTLIITIVFCLAGFLGAQAQDSKERSPVSIEQVENPGIEHNEALKSFGLFHNFALSGSTGALFGGVSAEGNYASITQYGSNNVSSLTQNGNSNIGKILIGSPGNHVSGNITDLTQEGDRLISVVNVQGNSNTLNFTQDGNSMGASINMLGNGANIRAEQVPTASGSEFFFQKGSMPVFKVESSSRNQQLIIE</sequence>
<dbReference type="RefSeq" id="WP_095605415.1">
    <property type="nucleotide sequence ID" value="NZ_NSKE01000002.1"/>
</dbReference>
<dbReference type="Pfam" id="PF07012">
    <property type="entry name" value="Curlin_rpt"/>
    <property type="match status" value="1"/>
</dbReference>
<evidence type="ECO:0000256" key="3">
    <source>
        <dbReference type="SAM" id="SignalP"/>
    </source>
</evidence>
<dbReference type="GO" id="GO:0007155">
    <property type="term" value="P:cell adhesion"/>
    <property type="evidence" value="ECO:0007669"/>
    <property type="project" value="InterPro"/>
</dbReference>
<feature type="chain" id="PRO_5012900663" description="Curlin subunit CsgB" evidence="3">
    <location>
        <begin position="24"/>
        <end position="196"/>
    </location>
</feature>
<proteinExistence type="inferred from homology"/>
<reference evidence="4 5" key="1">
    <citation type="submission" date="2017-08" db="EMBL/GenBank/DDBJ databases">
        <title>Aliifodinibius alkalisoli sp. nov., isolated from saline alkaline soil.</title>
        <authorList>
            <person name="Liu D."/>
            <person name="Zhang G."/>
        </authorList>
    </citation>
    <scope>NUCLEOTIDE SEQUENCE [LARGE SCALE GENOMIC DNA]</scope>
    <source>
        <strain evidence="4 5">WN023</strain>
    </source>
</reference>
<dbReference type="Proteomes" id="UP000218831">
    <property type="component" value="Unassembled WGS sequence"/>
</dbReference>
<comment type="caution">
    <text evidence="4">The sequence shown here is derived from an EMBL/GenBank/DDBJ whole genome shotgun (WGS) entry which is preliminary data.</text>
</comment>
<protein>
    <recommendedName>
        <fullName evidence="6">Curlin subunit CsgB</fullName>
    </recommendedName>
</protein>
<accession>A0A2A2GEI2</accession>
<dbReference type="InterPro" id="IPR009742">
    <property type="entry name" value="Curlin_rpt"/>
</dbReference>
<dbReference type="EMBL" id="NSKE01000002">
    <property type="protein sequence ID" value="PAU95289.1"/>
    <property type="molecule type" value="Genomic_DNA"/>
</dbReference>
<keyword evidence="5" id="KW-1185">Reference proteome</keyword>
<organism evidence="4 5">
    <name type="scientific">Fodinibius salipaludis</name>
    <dbReference type="NCBI Taxonomy" id="2032627"/>
    <lineage>
        <taxon>Bacteria</taxon>
        <taxon>Pseudomonadati</taxon>
        <taxon>Balneolota</taxon>
        <taxon>Balneolia</taxon>
        <taxon>Balneolales</taxon>
        <taxon>Balneolaceae</taxon>
        <taxon>Fodinibius</taxon>
    </lineage>
</organism>
<gene>
    <name evidence="4" type="ORF">CK503_03585</name>
</gene>
<evidence type="ECO:0000256" key="1">
    <source>
        <dbReference type="ARBA" id="ARBA00009766"/>
    </source>
</evidence>
<dbReference type="GO" id="GO:0009289">
    <property type="term" value="C:pilus"/>
    <property type="evidence" value="ECO:0007669"/>
    <property type="project" value="InterPro"/>
</dbReference>
<keyword evidence="2 3" id="KW-0732">Signal</keyword>
<dbReference type="OrthoDB" id="1523733at2"/>
<evidence type="ECO:0008006" key="6">
    <source>
        <dbReference type="Google" id="ProtNLM"/>
    </source>
</evidence>
<feature type="signal peptide" evidence="3">
    <location>
        <begin position="1"/>
        <end position="23"/>
    </location>
</feature>
<evidence type="ECO:0000313" key="5">
    <source>
        <dbReference type="Proteomes" id="UP000218831"/>
    </source>
</evidence>
<evidence type="ECO:0000313" key="4">
    <source>
        <dbReference type="EMBL" id="PAU95289.1"/>
    </source>
</evidence>
<name>A0A2A2GEI2_9BACT</name>
<comment type="similarity">
    <text evidence="1">Belongs to the CsgA/CsgB family.</text>
</comment>
<evidence type="ECO:0000256" key="2">
    <source>
        <dbReference type="ARBA" id="ARBA00022729"/>
    </source>
</evidence>
<dbReference type="AlphaFoldDB" id="A0A2A2GEI2"/>